<dbReference type="SUPFAM" id="SSF74653">
    <property type="entry name" value="TolA/TonB C-terminal domain"/>
    <property type="match status" value="1"/>
</dbReference>
<protein>
    <submittedName>
        <fullName evidence="12">TonB family protein</fullName>
    </submittedName>
</protein>
<evidence type="ECO:0000256" key="4">
    <source>
        <dbReference type="ARBA" id="ARBA00022475"/>
    </source>
</evidence>
<dbReference type="EMBL" id="JBDXMI010000001">
    <property type="protein sequence ID" value="MEO9386124.1"/>
    <property type="molecule type" value="Genomic_DNA"/>
</dbReference>
<keyword evidence="6 10" id="KW-0812">Transmembrane</keyword>
<keyword evidence="3" id="KW-0813">Transport</keyword>
<evidence type="ECO:0000313" key="13">
    <source>
        <dbReference type="Proteomes" id="UP001462502"/>
    </source>
</evidence>
<evidence type="ECO:0000256" key="7">
    <source>
        <dbReference type="ARBA" id="ARBA00022927"/>
    </source>
</evidence>
<keyword evidence="13" id="KW-1185">Reference proteome</keyword>
<evidence type="ECO:0000256" key="1">
    <source>
        <dbReference type="ARBA" id="ARBA00004383"/>
    </source>
</evidence>
<dbReference type="NCBIfam" id="TIGR01352">
    <property type="entry name" value="tonB_Cterm"/>
    <property type="match status" value="1"/>
</dbReference>
<dbReference type="PANTHER" id="PTHR33446">
    <property type="entry name" value="PROTEIN TONB-RELATED"/>
    <property type="match status" value="1"/>
</dbReference>
<comment type="caution">
    <text evidence="12">The sequence shown here is derived from an EMBL/GenBank/DDBJ whole genome shotgun (WGS) entry which is preliminary data.</text>
</comment>
<dbReference type="Gene3D" id="3.30.1150.10">
    <property type="match status" value="1"/>
</dbReference>
<keyword evidence="5" id="KW-0997">Cell inner membrane</keyword>
<dbReference type="InterPro" id="IPR037682">
    <property type="entry name" value="TonB_C"/>
</dbReference>
<proteinExistence type="inferred from homology"/>
<dbReference type="InterPro" id="IPR051045">
    <property type="entry name" value="TonB-dependent_transducer"/>
</dbReference>
<sequence>MLSASTPRLRWAVLLSIAIHGSILAVLLAVGGEAPLRDANLGAMTLVLPPPGLASRQVAEGPAHHAPSMARGAQVIEAQAKPTAKAGAGWAASDENKQAGRLADAEHRRGIAAAVGSAGANGPEMAARALAGRGEAARSGVAEASGGSEALYAPAYLNNPQPAYPERSRQLGEEGTVLLKVRVSADGRALAVSIARSSGYRRLDRSAAETVSNWRFVPAKRNGDVVESDLTVPVRFAGSGH</sequence>
<evidence type="ECO:0000313" key="12">
    <source>
        <dbReference type="EMBL" id="MEO9386124.1"/>
    </source>
</evidence>
<feature type="domain" description="TonB C-terminal" evidence="11">
    <location>
        <begin position="149"/>
        <end position="241"/>
    </location>
</feature>
<keyword evidence="9 10" id="KW-0472">Membrane</keyword>
<evidence type="ECO:0000256" key="8">
    <source>
        <dbReference type="ARBA" id="ARBA00022989"/>
    </source>
</evidence>
<dbReference type="Proteomes" id="UP001462502">
    <property type="component" value="Unassembled WGS sequence"/>
</dbReference>
<dbReference type="PROSITE" id="PS52015">
    <property type="entry name" value="TONB_CTD"/>
    <property type="match status" value="1"/>
</dbReference>
<dbReference type="RefSeq" id="WP_347935682.1">
    <property type="nucleotide sequence ID" value="NZ_CP158160.1"/>
</dbReference>
<comment type="subcellular location">
    <subcellularLocation>
        <location evidence="1">Cell inner membrane</location>
        <topology evidence="1">Single-pass membrane protein</topology>
        <orientation evidence="1">Periplasmic side</orientation>
    </subcellularLocation>
</comment>
<evidence type="ECO:0000256" key="5">
    <source>
        <dbReference type="ARBA" id="ARBA00022519"/>
    </source>
</evidence>
<evidence type="ECO:0000256" key="2">
    <source>
        <dbReference type="ARBA" id="ARBA00006555"/>
    </source>
</evidence>
<gene>
    <name evidence="12" type="ORF">ABI908_18670</name>
</gene>
<reference evidence="12 13" key="1">
    <citation type="submission" date="2024-05" db="EMBL/GenBank/DDBJ databases">
        <authorList>
            <person name="De Oliveira J.P."/>
            <person name="Noriler S.A."/>
            <person name="De Oliveira A.G."/>
            <person name="Sipoli D.S."/>
        </authorList>
    </citation>
    <scope>NUCLEOTIDE SEQUENCE [LARGE SCALE GENOMIC DNA]</scope>
    <source>
        <strain evidence="12 13">LABIM192</strain>
    </source>
</reference>
<dbReference type="InterPro" id="IPR006260">
    <property type="entry name" value="TonB/TolA_C"/>
</dbReference>
<evidence type="ECO:0000259" key="11">
    <source>
        <dbReference type="PROSITE" id="PS52015"/>
    </source>
</evidence>
<keyword evidence="4" id="KW-1003">Cell membrane</keyword>
<organism evidence="12 13">
    <name type="scientific">Chromobacterium phragmitis</name>
    <dbReference type="NCBI Taxonomy" id="2202141"/>
    <lineage>
        <taxon>Bacteria</taxon>
        <taxon>Pseudomonadati</taxon>
        <taxon>Pseudomonadota</taxon>
        <taxon>Betaproteobacteria</taxon>
        <taxon>Neisseriales</taxon>
        <taxon>Chromobacteriaceae</taxon>
        <taxon>Chromobacterium</taxon>
    </lineage>
</organism>
<name>A0ABV0IZL1_9NEIS</name>
<keyword evidence="8 10" id="KW-1133">Transmembrane helix</keyword>
<dbReference type="Pfam" id="PF03544">
    <property type="entry name" value="TonB_C"/>
    <property type="match status" value="1"/>
</dbReference>
<comment type="similarity">
    <text evidence="2">Belongs to the TonB family.</text>
</comment>
<keyword evidence="7" id="KW-0653">Protein transport</keyword>
<evidence type="ECO:0000256" key="9">
    <source>
        <dbReference type="ARBA" id="ARBA00023136"/>
    </source>
</evidence>
<accession>A0ABV0IZL1</accession>
<evidence type="ECO:0000256" key="10">
    <source>
        <dbReference type="SAM" id="Phobius"/>
    </source>
</evidence>
<feature type="transmembrane region" description="Helical" evidence="10">
    <location>
        <begin position="12"/>
        <end position="31"/>
    </location>
</feature>
<evidence type="ECO:0000256" key="6">
    <source>
        <dbReference type="ARBA" id="ARBA00022692"/>
    </source>
</evidence>
<evidence type="ECO:0000256" key="3">
    <source>
        <dbReference type="ARBA" id="ARBA00022448"/>
    </source>
</evidence>